<reference evidence="1 2" key="1">
    <citation type="submission" date="2018-12" db="EMBL/GenBank/DDBJ databases">
        <title>Complete genome of Litorilituus sediminis.</title>
        <authorList>
            <person name="Liu A."/>
            <person name="Rong J."/>
        </authorList>
    </citation>
    <scope>NUCLEOTIDE SEQUENCE [LARGE SCALE GENOMIC DNA]</scope>
    <source>
        <strain evidence="1 2">JCM 17549</strain>
    </source>
</reference>
<dbReference type="PANTHER" id="PTHR42866">
    <property type="entry name" value="3-DEOXY-MANNO-OCTULOSONATE CYTIDYLYLTRANSFERASE"/>
    <property type="match status" value="1"/>
</dbReference>
<accession>A0A4P6P1Y9</accession>
<dbReference type="InterPro" id="IPR029044">
    <property type="entry name" value="Nucleotide-diphossugar_trans"/>
</dbReference>
<dbReference type="EMBL" id="CP034759">
    <property type="protein sequence ID" value="QBG35211.1"/>
    <property type="molecule type" value="Genomic_DNA"/>
</dbReference>
<dbReference type="CDD" id="cd02518">
    <property type="entry name" value="GT2_SpsF"/>
    <property type="match status" value="1"/>
</dbReference>
<dbReference type="KEGG" id="lsd:EMK97_05515"/>
<protein>
    <submittedName>
        <fullName evidence="1">Spore coat protein</fullName>
    </submittedName>
</protein>
<dbReference type="InterPro" id="IPR003329">
    <property type="entry name" value="Cytidylyl_trans"/>
</dbReference>
<dbReference type="Pfam" id="PF02348">
    <property type="entry name" value="CTP_transf_3"/>
    <property type="match status" value="1"/>
</dbReference>
<dbReference type="Gene3D" id="3.90.550.10">
    <property type="entry name" value="Spore Coat Polysaccharide Biosynthesis Protein SpsA, Chain A"/>
    <property type="match status" value="1"/>
</dbReference>
<dbReference type="Proteomes" id="UP000290244">
    <property type="component" value="Chromosome"/>
</dbReference>
<dbReference type="AlphaFoldDB" id="A0A4P6P1Y9"/>
<evidence type="ECO:0000313" key="1">
    <source>
        <dbReference type="EMBL" id="QBG35211.1"/>
    </source>
</evidence>
<keyword evidence="1" id="KW-0167">Capsid protein</keyword>
<keyword evidence="1" id="KW-0946">Virion</keyword>
<proteinExistence type="predicted"/>
<keyword evidence="2" id="KW-1185">Reference proteome</keyword>
<dbReference type="GO" id="GO:0005829">
    <property type="term" value="C:cytosol"/>
    <property type="evidence" value="ECO:0007669"/>
    <property type="project" value="TreeGrafter"/>
</dbReference>
<name>A0A4P6P1Y9_9GAMM</name>
<gene>
    <name evidence="1" type="ORF">EMK97_05515</name>
</gene>
<dbReference type="OrthoDB" id="9801052at2"/>
<dbReference type="PANTHER" id="PTHR42866:SF1">
    <property type="entry name" value="SPORE COAT POLYSACCHARIDE BIOSYNTHESIS PROTEIN SPSF"/>
    <property type="match status" value="1"/>
</dbReference>
<dbReference type="SUPFAM" id="SSF53448">
    <property type="entry name" value="Nucleotide-diphospho-sugar transferases"/>
    <property type="match status" value="1"/>
</dbReference>
<evidence type="ECO:0000313" key="2">
    <source>
        <dbReference type="Proteomes" id="UP000290244"/>
    </source>
</evidence>
<sequence length="260" mass="29149">MTDTLIILQARTSSTRLPGKVLLPILDKPMLSHQIARLKGIKTAHKLIIATSELESDDGIADLCQALNVSCFRGSLDDVLDRYYQAAKANNPNDTVKTIVRVTGDCPVIDSEIIDKVIKLFHQSGADYCSNCDPATLPDGLDVEVFTFAALTKAWHEAKKPSEREHVTPYIRNNKSIFTCANYTHPNDLSHYRLTVDEGVDFELITQIYQALYPIKPTFNLSDIITLLQQNPELGQLNQHIIRNEGLIKSELADQEQHHD</sequence>
<dbReference type="RefSeq" id="WP_130600165.1">
    <property type="nucleotide sequence ID" value="NZ_CP034759.1"/>
</dbReference>
<organism evidence="1 2">
    <name type="scientific">Litorilituus sediminis</name>
    <dbReference type="NCBI Taxonomy" id="718192"/>
    <lineage>
        <taxon>Bacteria</taxon>
        <taxon>Pseudomonadati</taxon>
        <taxon>Pseudomonadota</taxon>
        <taxon>Gammaproteobacteria</taxon>
        <taxon>Alteromonadales</taxon>
        <taxon>Colwelliaceae</taxon>
        <taxon>Litorilituus</taxon>
    </lineage>
</organism>